<evidence type="ECO:0000256" key="1">
    <source>
        <dbReference type="SAM" id="MobiDB-lite"/>
    </source>
</evidence>
<dbReference type="OrthoDB" id="5586401at2759"/>
<dbReference type="InterPro" id="IPR039870">
    <property type="entry name" value="Coa4-like"/>
</dbReference>
<feature type="region of interest" description="Disordered" evidence="1">
    <location>
        <begin position="72"/>
        <end position="91"/>
    </location>
</feature>
<dbReference type="RefSeq" id="XP_015457422.2">
    <property type="nucleotide sequence ID" value="XM_015601936.3"/>
</dbReference>
<protein>
    <recommendedName>
        <fullName evidence="4">Cytochrome c oxidase assembly factor 4 homolog</fullName>
    </recommendedName>
</protein>
<organism evidence="2 3">
    <name type="scientific">Astyanax mexicanus</name>
    <name type="common">Blind cave fish</name>
    <name type="synonym">Astyanax fasciatus mexicanus</name>
    <dbReference type="NCBI Taxonomy" id="7994"/>
    <lineage>
        <taxon>Eukaryota</taxon>
        <taxon>Metazoa</taxon>
        <taxon>Chordata</taxon>
        <taxon>Craniata</taxon>
        <taxon>Vertebrata</taxon>
        <taxon>Euteleostomi</taxon>
        <taxon>Actinopterygii</taxon>
        <taxon>Neopterygii</taxon>
        <taxon>Teleostei</taxon>
        <taxon>Ostariophysi</taxon>
        <taxon>Characiformes</taxon>
        <taxon>Characoidei</taxon>
        <taxon>Acestrorhamphidae</taxon>
        <taxon>Acestrorhamphinae</taxon>
        <taxon>Astyanax</taxon>
    </lineage>
</organism>
<dbReference type="GO" id="GO:0033617">
    <property type="term" value="P:mitochondrial respiratory chain complex IV assembly"/>
    <property type="evidence" value="ECO:0007669"/>
    <property type="project" value="InterPro"/>
</dbReference>
<evidence type="ECO:0000313" key="2">
    <source>
        <dbReference type="EMBL" id="KAG9263249.1"/>
    </source>
</evidence>
<proteinExistence type="predicted"/>
<evidence type="ECO:0008006" key="4">
    <source>
        <dbReference type="Google" id="ProtNLM"/>
    </source>
</evidence>
<dbReference type="GO" id="GO:0005758">
    <property type="term" value="C:mitochondrial intermembrane space"/>
    <property type="evidence" value="ECO:0007669"/>
    <property type="project" value="InterPro"/>
</dbReference>
<reference evidence="2 3" key="1">
    <citation type="submission" date="2021-07" db="EMBL/GenBank/DDBJ databases">
        <authorList>
            <person name="Imarazene B."/>
            <person name="Zahm M."/>
            <person name="Klopp C."/>
            <person name="Cabau C."/>
            <person name="Beille S."/>
            <person name="Jouanno E."/>
            <person name="Castinel A."/>
            <person name="Lluch J."/>
            <person name="Gil L."/>
            <person name="Kuchtly C."/>
            <person name="Lopez Roques C."/>
            <person name="Donnadieu C."/>
            <person name="Parrinello H."/>
            <person name="Journot L."/>
            <person name="Du K."/>
            <person name="Schartl M."/>
            <person name="Retaux S."/>
            <person name="Guiguen Y."/>
        </authorList>
    </citation>
    <scope>NUCLEOTIDE SEQUENCE [LARGE SCALE GENOMIC DNA]</scope>
    <source>
        <strain evidence="2">Pach_M1</strain>
        <tissue evidence="2">Testis</tissue>
    </source>
</reference>
<dbReference type="KEGG" id="amex:103044870"/>
<dbReference type="PROSITE" id="PS51808">
    <property type="entry name" value="CHCH"/>
    <property type="match status" value="1"/>
</dbReference>
<evidence type="ECO:0000313" key="3">
    <source>
        <dbReference type="Proteomes" id="UP000752171"/>
    </source>
</evidence>
<dbReference type="PANTHER" id="PTHR13639">
    <property type="entry name" value="CYTOCHROME C OXIDASE ASSEMBLY FACTOR 4 HOMOLOG, MITOCHONDRIAL"/>
    <property type="match status" value="1"/>
</dbReference>
<sequence length="91" mass="10480">MASPPTPSPHDRSRPEDENDPVEQMILRTGCANLHYALQDCMAEHQDWRKCQTQVKDFKDCMTSYQNVRKARLLKQRPSESDSKSQLTASD</sequence>
<gene>
    <name evidence="2" type="ORF">AMEX_G23264</name>
</gene>
<dbReference type="PANTHER" id="PTHR13639:SF2">
    <property type="entry name" value="CYTOCHROME C OXIDASE ASSEMBLY FACTOR 4 HOMOLOG, MITOCHONDRIAL"/>
    <property type="match status" value="1"/>
</dbReference>
<dbReference type="AlphaFoldDB" id="A0A8T2KWV9"/>
<dbReference type="EMBL" id="JAICCE010000020">
    <property type="protein sequence ID" value="KAG9263249.1"/>
    <property type="molecule type" value="Genomic_DNA"/>
</dbReference>
<dbReference type="Proteomes" id="UP000752171">
    <property type="component" value="Unassembled WGS sequence"/>
</dbReference>
<feature type="region of interest" description="Disordered" evidence="1">
    <location>
        <begin position="1"/>
        <end position="23"/>
    </location>
</feature>
<accession>A0A8T2KWV9</accession>
<comment type="caution">
    <text evidence="2">The sequence shown here is derived from an EMBL/GenBank/DDBJ whole genome shotgun (WGS) entry which is preliminary data.</text>
</comment>
<name>A0A8T2KWV9_ASTMX</name>